<sequence length="531" mass="58480">MITDIGAVLDEETEHVASEPAQRITTRPSPEGRKPTRWRGSVEETSIIESDLEPNIVTSRPINIINLEEDADTTTSRRGITTSARITISPRPTTIELPHAAITDGAEFGFETENTLPSSMVTLIIITSTTGADTNLFSVNFKFVSLGQNRTTAAVSTTLSASYSSTEGASYTMPSSTIPTLSEVPEEKGEKEEDEEEEEEEKEGKKSTQVVTKIRPTNFGDENMIRARIEPEMLQQQITTLPEERDMNEVTSILPAITTATQATSIGPNIAISEVTSSTSLSTSESNLPPFEAIPGVFEEQRMTFAQEEFSTASEGARKMITTASFLREEEQLPPDTFIKPKGQCPTPNDDSDRNRTDVLFLLDSSNSFNEHKFMHAIQLILDTVSHFGNIGPDGTQVSLVQYNSEPYLEFSLRKHNCKQSLIDDIADTDYMQVAKKNNLTVLVIATLEANPSYLVELAETAELDAIRVVDDHSVLTIALPIDEEMEQPEEKQEKEEERMTEAKENVGKTGLETGTSAISGCFVSKNSNFS</sequence>
<dbReference type="SUPFAM" id="SSF53300">
    <property type="entry name" value="vWA-like"/>
    <property type="match status" value="1"/>
</dbReference>
<evidence type="ECO:0000256" key="1">
    <source>
        <dbReference type="SAM" id="MobiDB-lite"/>
    </source>
</evidence>
<feature type="compositionally biased region" description="Polar residues" evidence="1">
    <location>
        <begin position="167"/>
        <end position="180"/>
    </location>
</feature>
<organism evidence="3 4">
    <name type="scientific">Angiostrongylus cantonensis</name>
    <name type="common">Rat lungworm</name>
    <dbReference type="NCBI Taxonomy" id="6313"/>
    <lineage>
        <taxon>Eukaryota</taxon>
        <taxon>Metazoa</taxon>
        <taxon>Ecdysozoa</taxon>
        <taxon>Nematoda</taxon>
        <taxon>Chromadorea</taxon>
        <taxon>Rhabditida</taxon>
        <taxon>Rhabditina</taxon>
        <taxon>Rhabditomorpha</taxon>
        <taxon>Strongyloidea</taxon>
        <taxon>Metastrongylidae</taxon>
        <taxon>Angiostrongylus</taxon>
    </lineage>
</organism>
<dbReference type="PANTHER" id="PTHR24020:SF84">
    <property type="entry name" value="VWFA DOMAIN-CONTAINING PROTEIN"/>
    <property type="match status" value="1"/>
</dbReference>
<dbReference type="InterPro" id="IPR002035">
    <property type="entry name" value="VWF_A"/>
</dbReference>
<proteinExistence type="predicted"/>
<dbReference type="InterPro" id="IPR036465">
    <property type="entry name" value="vWFA_dom_sf"/>
</dbReference>
<dbReference type="Gene3D" id="3.40.50.410">
    <property type="entry name" value="von Willebrand factor, type A domain"/>
    <property type="match status" value="1"/>
</dbReference>
<feature type="region of interest" description="Disordered" evidence="1">
    <location>
        <begin position="484"/>
        <end position="512"/>
    </location>
</feature>
<protein>
    <submittedName>
        <fullName evidence="4">VWFA domain-containing protein</fullName>
    </submittedName>
</protein>
<evidence type="ECO:0000313" key="3">
    <source>
        <dbReference type="Proteomes" id="UP000035642"/>
    </source>
</evidence>
<dbReference type="PANTHER" id="PTHR24020">
    <property type="entry name" value="COLLAGEN ALPHA"/>
    <property type="match status" value="1"/>
</dbReference>
<reference evidence="4" key="2">
    <citation type="submission" date="2017-02" db="UniProtKB">
        <authorList>
            <consortium name="WormBaseParasite"/>
        </authorList>
    </citation>
    <scope>IDENTIFICATION</scope>
</reference>
<dbReference type="STRING" id="6313.A0A0K0D1L5"/>
<dbReference type="PRINTS" id="PR00453">
    <property type="entry name" value="VWFADOMAIN"/>
</dbReference>
<dbReference type="Proteomes" id="UP000035642">
    <property type="component" value="Unassembled WGS sequence"/>
</dbReference>
<reference evidence="3" key="1">
    <citation type="submission" date="2012-09" db="EMBL/GenBank/DDBJ databases">
        <authorList>
            <person name="Martin A.A."/>
        </authorList>
    </citation>
    <scope>NUCLEOTIDE SEQUENCE</scope>
</reference>
<keyword evidence="3" id="KW-1185">Reference proteome</keyword>
<evidence type="ECO:0000259" key="2">
    <source>
        <dbReference type="PROSITE" id="PS50234"/>
    </source>
</evidence>
<dbReference type="Pfam" id="PF00092">
    <property type="entry name" value="VWA"/>
    <property type="match status" value="1"/>
</dbReference>
<feature type="region of interest" description="Disordered" evidence="1">
    <location>
        <begin position="161"/>
        <end position="209"/>
    </location>
</feature>
<feature type="region of interest" description="Disordered" evidence="1">
    <location>
        <begin position="1"/>
        <end position="40"/>
    </location>
</feature>
<feature type="compositionally biased region" description="Acidic residues" evidence="1">
    <location>
        <begin position="192"/>
        <end position="201"/>
    </location>
</feature>
<feature type="compositionally biased region" description="Basic and acidic residues" evidence="1">
    <location>
        <begin position="489"/>
        <end position="507"/>
    </location>
</feature>
<evidence type="ECO:0000313" key="4">
    <source>
        <dbReference type="WBParaSite" id="ACAC_0000396001-mRNA-1"/>
    </source>
</evidence>
<dbReference type="InterPro" id="IPR050525">
    <property type="entry name" value="ECM_Assembly_Org"/>
</dbReference>
<dbReference type="CDD" id="cd01450">
    <property type="entry name" value="vWFA_subfamily_ECM"/>
    <property type="match status" value="1"/>
</dbReference>
<name>A0A0K0D1L5_ANGCA</name>
<dbReference type="WBParaSite" id="ACAC_0000396001-mRNA-1">
    <property type="protein sequence ID" value="ACAC_0000396001-mRNA-1"/>
    <property type="gene ID" value="ACAC_0000396001"/>
</dbReference>
<dbReference type="PROSITE" id="PS50234">
    <property type="entry name" value="VWFA"/>
    <property type="match status" value="1"/>
</dbReference>
<dbReference type="SMART" id="SM00327">
    <property type="entry name" value="VWA"/>
    <property type="match status" value="1"/>
</dbReference>
<accession>A0A0K0D1L5</accession>
<dbReference type="AlphaFoldDB" id="A0A0K0D1L5"/>
<feature type="domain" description="VWFA" evidence="2">
    <location>
        <begin position="358"/>
        <end position="431"/>
    </location>
</feature>